<dbReference type="PRINTS" id="PR00452">
    <property type="entry name" value="SH3DOMAIN"/>
</dbReference>
<dbReference type="InterPro" id="IPR001452">
    <property type="entry name" value="SH3_domain"/>
</dbReference>
<keyword evidence="1 2" id="KW-0728">SH3 domain</keyword>
<feature type="domain" description="SH3" evidence="3">
    <location>
        <begin position="124"/>
        <end position="184"/>
    </location>
</feature>
<reference evidence="4" key="2">
    <citation type="submission" date="2025-08" db="UniProtKB">
        <authorList>
            <consortium name="Ensembl"/>
        </authorList>
    </citation>
    <scope>IDENTIFICATION</scope>
</reference>
<dbReference type="Ensembl" id="ENSENLT00000008085.1">
    <property type="protein sequence ID" value="ENSENLP00000007737.1"/>
    <property type="gene ID" value="ENSENLG00000003725.1"/>
</dbReference>
<dbReference type="AlphaFoldDB" id="A0A665TN12"/>
<proteinExistence type="predicted"/>
<accession>A0A665TN12</accession>
<name>A0A665TN12_ECHNA</name>
<evidence type="ECO:0000259" key="3">
    <source>
        <dbReference type="PROSITE" id="PS50002"/>
    </source>
</evidence>
<evidence type="ECO:0000256" key="2">
    <source>
        <dbReference type="PROSITE-ProRule" id="PRU00192"/>
    </source>
</evidence>
<dbReference type="PRINTS" id="PR00499">
    <property type="entry name" value="P67PHOX"/>
</dbReference>
<dbReference type="InterPro" id="IPR036028">
    <property type="entry name" value="SH3-like_dom_sf"/>
</dbReference>
<protein>
    <submittedName>
        <fullName evidence="4">SH3 domain-containing protein 19-like</fullName>
    </submittedName>
</protein>
<dbReference type="PANTHER" id="PTHR45929:SF2">
    <property type="entry name" value="SIGNAL TRANSDUCING ADAPTER MOLECULE 1"/>
    <property type="match status" value="1"/>
</dbReference>
<dbReference type="Pfam" id="PF00018">
    <property type="entry name" value="SH3_1"/>
    <property type="match status" value="2"/>
</dbReference>
<dbReference type="Gene3D" id="2.30.30.40">
    <property type="entry name" value="SH3 Domains"/>
    <property type="match status" value="2"/>
</dbReference>
<evidence type="ECO:0000256" key="1">
    <source>
        <dbReference type="ARBA" id="ARBA00022443"/>
    </source>
</evidence>
<sequence>MEVGPRCVALFDYDGEEEDELTFSQGDVIALHELIGPEWGRGQIHGRLGIFPLSFTEVVESLPQPASSPEETTKTPSLETRLIETSGELKSRVHFRGLTCVCKTFISRIKNFVLNRNKEPTRAKAEEWAVAVFDFPGQTEEDLSFQKGALIQVIEHVDADWRRGRLEGREAFPVPVFLFFFFWEYLHFLMLVV</sequence>
<keyword evidence="5" id="KW-1185">Reference proteome</keyword>
<dbReference type="PROSITE" id="PS50002">
    <property type="entry name" value="SH3"/>
    <property type="match status" value="2"/>
</dbReference>
<dbReference type="Proteomes" id="UP000472264">
    <property type="component" value="Chromosome 18"/>
</dbReference>
<gene>
    <name evidence="4" type="primary">LOC115058543</name>
</gene>
<reference evidence="4" key="1">
    <citation type="submission" date="2021-04" db="EMBL/GenBank/DDBJ databases">
        <authorList>
            <consortium name="Wellcome Sanger Institute Data Sharing"/>
        </authorList>
    </citation>
    <scope>NUCLEOTIDE SEQUENCE [LARGE SCALE GENOMIC DNA]</scope>
</reference>
<dbReference type="SUPFAM" id="SSF50044">
    <property type="entry name" value="SH3-domain"/>
    <property type="match status" value="2"/>
</dbReference>
<dbReference type="SMART" id="SM00326">
    <property type="entry name" value="SH3"/>
    <property type="match status" value="2"/>
</dbReference>
<evidence type="ECO:0000313" key="5">
    <source>
        <dbReference type="Proteomes" id="UP000472264"/>
    </source>
</evidence>
<dbReference type="GO" id="GO:0033565">
    <property type="term" value="C:ESCRT-0 complex"/>
    <property type="evidence" value="ECO:0007669"/>
    <property type="project" value="TreeGrafter"/>
</dbReference>
<dbReference type="PANTHER" id="PTHR45929">
    <property type="entry name" value="JAK PATHWAY SIGNAL TRANSDUCTION ADAPTOR MOLECULE"/>
    <property type="match status" value="1"/>
</dbReference>
<reference evidence="4" key="3">
    <citation type="submission" date="2025-09" db="UniProtKB">
        <authorList>
            <consortium name="Ensembl"/>
        </authorList>
    </citation>
    <scope>IDENTIFICATION</scope>
</reference>
<evidence type="ECO:0000313" key="4">
    <source>
        <dbReference type="Ensembl" id="ENSENLP00000007737.1"/>
    </source>
</evidence>
<dbReference type="InterPro" id="IPR050670">
    <property type="entry name" value="STAM"/>
</dbReference>
<dbReference type="GO" id="GO:0043328">
    <property type="term" value="P:protein transport to vacuole involved in ubiquitin-dependent protein catabolic process via the multivesicular body sorting pathway"/>
    <property type="evidence" value="ECO:0007669"/>
    <property type="project" value="TreeGrafter"/>
</dbReference>
<feature type="domain" description="SH3" evidence="3">
    <location>
        <begin position="2"/>
        <end position="61"/>
    </location>
</feature>
<organism evidence="4 5">
    <name type="scientific">Echeneis naucrates</name>
    <name type="common">Live sharksucker</name>
    <dbReference type="NCBI Taxonomy" id="173247"/>
    <lineage>
        <taxon>Eukaryota</taxon>
        <taxon>Metazoa</taxon>
        <taxon>Chordata</taxon>
        <taxon>Craniata</taxon>
        <taxon>Vertebrata</taxon>
        <taxon>Euteleostomi</taxon>
        <taxon>Actinopterygii</taxon>
        <taxon>Neopterygii</taxon>
        <taxon>Teleostei</taxon>
        <taxon>Neoteleostei</taxon>
        <taxon>Acanthomorphata</taxon>
        <taxon>Carangaria</taxon>
        <taxon>Carangiformes</taxon>
        <taxon>Echeneidae</taxon>
        <taxon>Echeneis</taxon>
    </lineage>
</organism>